<sequence>MGYINVWEHSGGGRHVDTDWSSIFEDLYSLELGNPLGCRGSACVEVMTTLHGSASSLRRSAEGCVSLEGLVLHSQCGFTILVHDRHLASIQEALASLRQEIDSQQIVQTTVLEDTHAYMDRIE</sequence>
<evidence type="ECO:0000313" key="1">
    <source>
        <dbReference type="EMBL" id="RVW77176.1"/>
    </source>
</evidence>
<gene>
    <name evidence="1" type="ORF">CK203_054265</name>
</gene>
<proteinExistence type="predicted"/>
<protein>
    <submittedName>
        <fullName evidence="1">Uncharacterized protein</fullName>
    </submittedName>
</protein>
<dbReference type="EMBL" id="QGNW01000317">
    <property type="protein sequence ID" value="RVW77176.1"/>
    <property type="molecule type" value="Genomic_DNA"/>
</dbReference>
<accession>A0A438GY43</accession>
<comment type="caution">
    <text evidence="1">The sequence shown here is derived from an EMBL/GenBank/DDBJ whole genome shotgun (WGS) entry which is preliminary data.</text>
</comment>
<dbReference type="Proteomes" id="UP000288805">
    <property type="component" value="Unassembled WGS sequence"/>
</dbReference>
<dbReference type="AlphaFoldDB" id="A0A438GY43"/>
<reference evidence="1 2" key="1">
    <citation type="journal article" date="2018" name="PLoS Genet.">
        <title>Population sequencing reveals clonal diversity and ancestral inbreeding in the grapevine cultivar Chardonnay.</title>
        <authorList>
            <person name="Roach M.J."/>
            <person name="Johnson D.L."/>
            <person name="Bohlmann J."/>
            <person name="van Vuuren H.J."/>
            <person name="Jones S.J."/>
            <person name="Pretorius I.S."/>
            <person name="Schmidt S.A."/>
            <person name="Borneman A.R."/>
        </authorList>
    </citation>
    <scope>NUCLEOTIDE SEQUENCE [LARGE SCALE GENOMIC DNA]</scope>
    <source>
        <strain evidence="2">cv. Chardonnay</strain>
        <tissue evidence="1">Leaf</tissue>
    </source>
</reference>
<organism evidence="1 2">
    <name type="scientific">Vitis vinifera</name>
    <name type="common">Grape</name>
    <dbReference type="NCBI Taxonomy" id="29760"/>
    <lineage>
        <taxon>Eukaryota</taxon>
        <taxon>Viridiplantae</taxon>
        <taxon>Streptophyta</taxon>
        <taxon>Embryophyta</taxon>
        <taxon>Tracheophyta</taxon>
        <taxon>Spermatophyta</taxon>
        <taxon>Magnoliopsida</taxon>
        <taxon>eudicotyledons</taxon>
        <taxon>Gunneridae</taxon>
        <taxon>Pentapetalae</taxon>
        <taxon>rosids</taxon>
        <taxon>Vitales</taxon>
        <taxon>Vitaceae</taxon>
        <taxon>Viteae</taxon>
        <taxon>Vitis</taxon>
    </lineage>
</organism>
<evidence type="ECO:0000313" key="2">
    <source>
        <dbReference type="Proteomes" id="UP000288805"/>
    </source>
</evidence>
<name>A0A438GY43_VITVI</name>